<feature type="region of interest" description="Disordered" evidence="4">
    <location>
        <begin position="253"/>
        <end position="282"/>
    </location>
</feature>
<dbReference type="PANTHER" id="PTHR13528:SF2">
    <property type="entry name" value="LARGE RIBOSOMAL SUBUNIT PROTEIN BL28M"/>
    <property type="match status" value="1"/>
</dbReference>
<name>A0A086KE72_TOXGO</name>
<dbReference type="GO" id="GO:0005762">
    <property type="term" value="C:mitochondrial large ribosomal subunit"/>
    <property type="evidence" value="ECO:0007669"/>
    <property type="project" value="TreeGrafter"/>
</dbReference>
<keyword evidence="3" id="KW-0687">Ribonucleoprotein</keyword>
<dbReference type="OrthoDB" id="361870at2759"/>
<organism evidence="5 6">
    <name type="scientific">Toxoplasma gondii p89</name>
    <dbReference type="NCBI Taxonomy" id="943119"/>
    <lineage>
        <taxon>Eukaryota</taxon>
        <taxon>Sar</taxon>
        <taxon>Alveolata</taxon>
        <taxon>Apicomplexa</taxon>
        <taxon>Conoidasida</taxon>
        <taxon>Coccidia</taxon>
        <taxon>Eucoccidiorida</taxon>
        <taxon>Eimeriorina</taxon>
        <taxon>Sarcocystidae</taxon>
        <taxon>Toxoplasma</taxon>
    </lineage>
</organism>
<dbReference type="Gene3D" id="2.30.170.40">
    <property type="entry name" value="Ribosomal protein L28/L24"/>
    <property type="match status" value="1"/>
</dbReference>
<reference evidence="5 6" key="1">
    <citation type="submission" date="2014-03" db="EMBL/GenBank/DDBJ databases">
        <authorList>
            <person name="Sibley D."/>
            <person name="Venepally P."/>
            <person name="Karamycheva S."/>
            <person name="Hadjithomas M."/>
            <person name="Khan A."/>
            <person name="Brunk B."/>
            <person name="Roos D."/>
            <person name="Caler E."/>
            <person name="Lorenzi H."/>
        </authorList>
    </citation>
    <scope>NUCLEOTIDE SEQUENCE [LARGE SCALE GENOMIC DNA]</scope>
    <source>
        <strain evidence="6">p89</strain>
    </source>
</reference>
<evidence type="ECO:0000313" key="5">
    <source>
        <dbReference type="EMBL" id="KFG42690.1"/>
    </source>
</evidence>
<dbReference type="EMBL" id="AEYI02000997">
    <property type="protein sequence ID" value="KFG42690.1"/>
    <property type="molecule type" value="Genomic_DNA"/>
</dbReference>
<dbReference type="InterPro" id="IPR037147">
    <property type="entry name" value="Ribosomal_bL28_sf"/>
</dbReference>
<dbReference type="VEuPathDB" id="ToxoDB:TGP89_226280"/>
<dbReference type="InterPro" id="IPR026569">
    <property type="entry name" value="Ribosomal_bL28"/>
</dbReference>
<keyword evidence="2 5" id="KW-0689">Ribosomal protein</keyword>
<evidence type="ECO:0000256" key="3">
    <source>
        <dbReference type="ARBA" id="ARBA00023274"/>
    </source>
</evidence>
<comment type="caution">
    <text evidence="5">The sequence shown here is derived from an EMBL/GenBank/DDBJ whole genome shotgun (WGS) entry which is preliminary data.</text>
</comment>
<sequence>MPKNLNLWGKYLRLVGRGARRGFKKWQVIPPIPVKAYGREPSAASQTGLYHDEDFNYHTKRTFSMRRTRRKIKPNVFRRTFTSSLLNVTIPNVRVTTSALHAMDDMGGFDAYILRTPPQELRSHMGERMRQVMYYYQDQPAIRDWGLPWKVFLKVASRRDPFYACYRHNLRKQQYEADLRSRVRSFSPYYLPSGHQPHAERQVFHEGAGESPPLNLWWRENRELEEAFRRRLGEAKCFERAFADSSEPLGYTKGRCRGGGGKSGRSVRRRSKTHKYRENRAF</sequence>
<dbReference type="PANTHER" id="PTHR13528">
    <property type="entry name" value="39S RIBOSOMAL PROTEIN L28, MITOCHONDRIAL"/>
    <property type="match status" value="1"/>
</dbReference>
<dbReference type="Proteomes" id="UP000028828">
    <property type="component" value="Unassembled WGS sequence"/>
</dbReference>
<dbReference type="SUPFAM" id="SSF143800">
    <property type="entry name" value="L28p-like"/>
    <property type="match status" value="1"/>
</dbReference>
<evidence type="ECO:0000256" key="1">
    <source>
        <dbReference type="ARBA" id="ARBA00008760"/>
    </source>
</evidence>
<comment type="similarity">
    <text evidence="1">Belongs to the bacterial ribosomal protein bL28 family.</text>
</comment>
<dbReference type="InterPro" id="IPR034704">
    <property type="entry name" value="Ribosomal_bL28/bL31-like_sf"/>
</dbReference>
<evidence type="ECO:0000313" key="6">
    <source>
        <dbReference type="Proteomes" id="UP000028828"/>
    </source>
</evidence>
<evidence type="ECO:0000256" key="4">
    <source>
        <dbReference type="SAM" id="MobiDB-lite"/>
    </source>
</evidence>
<gene>
    <name evidence="5" type="ORF">TGP89_226280</name>
</gene>
<feature type="compositionally biased region" description="Basic residues" evidence="4">
    <location>
        <begin position="265"/>
        <end position="275"/>
    </location>
</feature>
<protein>
    <submittedName>
        <fullName evidence="5">Putative mitochondrial ribosomal protein l28</fullName>
    </submittedName>
</protein>
<dbReference type="GO" id="GO:0003735">
    <property type="term" value="F:structural constituent of ribosome"/>
    <property type="evidence" value="ECO:0007669"/>
    <property type="project" value="InterPro"/>
</dbReference>
<dbReference type="AlphaFoldDB" id="A0A086KE72"/>
<accession>A0A086KE72</accession>
<proteinExistence type="inferred from homology"/>
<evidence type="ECO:0000256" key="2">
    <source>
        <dbReference type="ARBA" id="ARBA00022980"/>
    </source>
</evidence>